<sequence length="356" mass="40249">MITCDSILSYLFGSSPRPRRIGEFLMFKTRLEGSYYPARLEGLTRGGEVRVQWYRDNIYDRQEIPLESEFVCAKQLCADIVVAQADVAYTKDNVGMIQWPYRLAEGARDIHNFEHPEISDALLHSCQSILDIIIGLPSAPHPIGPDYEQWMATGGELRDIDRANDFVREFFSAQILPGDASLIDPHTNYVVRSVPPDIQAIEDVPAALSEALRRRATILAPSPFQLVIMRLYLRRSSADDPQIYFLARTFTEHEWNTISDNDPLYLAKKGRITRHMTDPELALQAAEESGGQNIPPRWCKISIRLAKAAAGRIPPKFILASAYTFTGNEYIWQDTELASNNPKSIRPALSRNLQPT</sequence>
<gene>
    <name evidence="1" type="ORF">B0H17DRAFT_597531</name>
</gene>
<dbReference type="AlphaFoldDB" id="A0AAD7FFX7"/>
<evidence type="ECO:0000313" key="2">
    <source>
        <dbReference type="Proteomes" id="UP001221757"/>
    </source>
</evidence>
<keyword evidence="2" id="KW-1185">Reference proteome</keyword>
<accession>A0AAD7FFX7</accession>
<comment type="caution">
    <text evidence="1">The sequence shown here is derived from an EMBL/GenBank/DDBJ whole genome shotgun (WGS) entry which is preliminary data.</text>
</comment>
<proteinExistence type="predicted"/>
<evidence type="ECO:0000313" key="1">
    <source>
        <dbReference type="EMBL" id="KAJ7621669.1"/>
    </source>
</evidence>
<reference evidence="1" key="1">
    <citation type="submission" date="2023-03" db="EMBL/GenBank/DDBJ databases">
        <title>Massive genome expansion in bonnet fungi (Mycena s.s.) driven by repeated elements and novel gene families across ecological guilds.</title>
        <authorList>
            <consortium name="Lawrence Berkeley National Laboratory"/>
            <person name="Harder C.B."/>
            <person name="Miyauchi S."/>
            <person name="Viragh M."/>
            <person name="Kuo A."/>
            <person name="Thoen E."/>
            <person name="Andreopoulos B."/>
            <person name="Lu D."/>
            <person name="Skrede I."/>
            <person name="Drula E."/>
            <person name="Henrissat B."/>
            <person name="Morin E."/>
            <person name="Kohler A."/>
            <person name="Barry K."/>
            <person name="LaButti K."/>
            <person name="Morin E."/>
            <person name="Salamov A."/>
            <person name="Lipzen A."/>
            <person name="Mereny Z."/>
            <person name="Hegedus B."/>
            <person name="Baldrian P."/>
            <person name="Stursova M."/>
            <person name="Weitz H."/>
            <person name="Taylor A."/>
            <person name="Grigoriev I.V."/>
            <person name="Nagy L.G."/>
            <person name="Martin F."/>
            <person name="Kauserud H."/>
        </authorList>
    </citation>
    <scope>NUCLEOTIDE SEQUENCE</scope>
    <source>
        <strain evidence="1">CBHHK067</strain>
    </source>
</reference>
<dbReference type="EMBL" id="JARKIE010000675">
    <property type="protein sequence ID" value="KAJ7621669.1"/>
    <property type="molecule type" value="Genomic_DNA"/>
</dbReference>
<organism evidence="1 2">
    <name type="scientific">Mycena rosella</name>
    <name type="common">Pink bonnet</name>
    <name type="synonym">Agaricus rosellus</name>
    <dbReference type="NCBI Taxonomy" id="1033263"/>
    <lineage>
        <taxon>Eukaryota</taxon>
        <taxon>Fungi</taxon>
        <taxon>Dikarya</taxon>
        <taxon>Basidiomycota</taxon>
        <taxon>Agaricomycotina</taxon>
        <taxon>Agaricomycetes</taxon>
        <taxon>Agaricomycetidae</taxon>
        <taxon>Agaricales</taxon>
        <taxon>Marasmiineae</taxon>
        <taxon>Mycenaceae</taxon>
        <taxon>Mycena</taxon>
    </lineage>
</organism>
<protein>
    <submittedName>
        <fullName evidence="1">Uncharacterized protein</fullName>
    </submittedName>
</protein>
<dbReference type="Proteomes" id="UP001221757">
    <property type="component" value="Unassembled WGS sequence"/>
</dbReference>
<name>A0AAD7FFX7_MYCRO</name>